<dbReference type="Proteomes" id="UP000309215">
    <property type="component" value="Unassembled WGS sequence"/>
</dbReference>
<accession>A0A4V5PN96</accession>
<name>A0A4V5PN96_9BACT</name>
<feature type="compositionally biased region" description="Low complexity" evidence="1">
    <location>
        <begin position="111"/>
        <end position="123"/>
    </location>
</feature>
<evidence type="ECO:0000313" key="3">
    <source>
        <dbReference type="EMBL" id="TKD10063.1"/>
    </source>
</evidence>
<proteinExistence type="predicted"/>
<dbReference type="InterPro" id="IPR000073">
    <property type="entry name" value="AB_hydrolase_1"/>
</dbReference>
<dbReference type="AlphaFoldDB" id="A0A4V5PN96"/>
<feature type="domain" description="AB hydrolase-1" evidence="2">
    <location>
        <begin position="249"/>
        <end position="481"/>
    </location>
</feature>
<protein>
    <submittedName>
        <fullName evidence="3">Alpha/beta fold hydrolase</fullName>
    </submittedName>
</protein>
<dbReference type="Pfam" id="PF12697">
    <property type="entry name" value="Abhydrolase_6"/>
    <property type="match status" value="1"/>
</dbReference>
<evidence type="ECO:0000313" key="4">
    <source>
        <dbReference type="Proteomes" id="UP000309215"/>
    </source>
</evidence>
<dbReference type="InterPro" id="IPR029058">
    <property type="entry name" value="AB_hydrolase_fold"/>
</dbReference>
<dbReference type="Gene3D" id="3.40.50.1820">
    <property type="entry name" value="alpha/beta hydrolase"/>
    <property type="match status" value="1"/>
</dbReference>
<dbReference type="GO" id="GO:0016787">
    <property type="term" value="F:hydrolase activity"/>
    <property type="evidence" value="ECO:0007669"/>
    <property type="project" value="UniProtKB-KW"/>
</dbReference>
<reference evidence="3 4" key="1">
    <citation type="submission" date="2019-04" db="EMBL/GenBank/DDBJ databases">
        <authorList>
            <person name="Li Y."/>
            <person name="Wang J."/>
        </authorList>
    </citation>
    <scope>NUCLEOTIDE SEQUENCE [LARGE SCALE GENOMIC DNA]</scope>
    <source>
        <strain evidence="3 4">DSM 14668</strain>
    </source>
</reference>
<dbReference type="EMBL" id="SSMQ01000008">
    <property type="protein sequence ID" value="TKD10063.1"/>
    <property type="molecule type" value="Genomic_DNA"/>
</dbReference>
<dbReference type="SUPFAM" id="SSF53474">
    <property type="entry name" value="alpha/beta-Hydrolases"/>
    <property type="match status" value="1"/>
</dbReference>
<feature type="compositionally biased region" description="Polar residues" evidence="1">
    <location>
        <begin position="75"/>
        <end position="90"/>
    </location>
</feature>
<dbReference type="OrthoDB" id="5495123at2"/>
<keyword evidence="4" id="KW-1185">Reference proteome</keyword>
<feature type="region of interest" description="Disordered" evidence="1">
    <location>
        <begin position="61"/>
        <end position="123"/>
    </location>
</feature>
<sequence length="512" mass="54210">MPPIPRPAMIPVTWSPSCPSTTMNPKTTSRTFAAFVEIATSESAPPRSFVSPAFAIRAPTRWASTSSRPKRPQSRLATSNASTPRPTTSLAARRSAIAGSTDQNAVVPKKSVAGPRSATSSSSSHFVAVRRAIGIVRRTNSADTRAPMSIESTNASGSATHCHMATPYTDFVYAQVGRLRITHPGVTPGCAANRGIGSSSSMARTVAKDAARGSLVSMIAIGPVSARTDDGWHLRGEVLAEGARPAVALLLHAMMASRRSMDKPRGAGLAATLAAAGLSVVSMDLRGHGESGPSAREGARYTYDDCVLFDVPALVGLTRSLFPDKRVIVVGHSLGAHAALVSAGVFPDKAPDAIASIAGNFWFPSDEPSAARRAAKAATLRTWLAAAEAVGYFDPKPLRIGTDAVALPYIRQFWKVWSSDRYGSIDDRYDYAEALTRVACPVLAVASEGDKLLAHPASVTRFFSRIGSAEKRLRVVTHAEHEGRAPDHMGLVTDARSLPVWREIAQWAAALA</sequence>
<gene>
    <name evidence="3" type="ORF">E8A74_10045</name>
</gene>
<evidence type="ECO:0000256" key="1">
    <source>
        <dbReference type="SAM" id="MobiDB-lite"/>
    </source>
</evidence>
<comment type="caution">
    <text evidence="3">The sequence shown here is derived from an EMBL/GenBank/DDBJ whole genome shotgun (WGS) entry which is preliminary data.</text>
</comment>
<organism evidence="3 4">
    <name type="scientific">Polyangium fumosum</name>
    <dbReference type="NCBI Taxonomy" id="889272"/>
    <lineage>
        <taxon>Bacteria</taxon>
        <taxon>Pseudomonadati</taxon>
        <taxon>Myxococcota</taxon>
        <taxon>Polyangia</taxon>
        <taxon>Polyangiales</taxon>
        <taxon>Polyangiaceae</taxon>
        <taxon>Polyangium</taxon>
    </lineage>
</organism>
<evidence type="ECO:0000259" key="2">
    <source>
        <dbReference type="Pfam" id="PF12697"/>
    </source>
</evidence>
<keyword evidence="3" id="KW-0378">Hydrolase</keyword>